<evidence type="ECO:0000313" key="1">
    <source>
        <dbReference type="EMBL" id="RTR15539.1"/>
    </source>
</evidence>
<dbReference type="EMBL" id="RXMA01000034">
    <property type="protein sequence ID" value="RTR15539.1"/>
    <property type="molecule type" value="Genomic_DNA"/>
</dbReference>
<gene>
    <name evidence="1" type="ORF">EJ903_23080</name>
</gene>
<keyword evidence="2" id="KW-1185">Reference proteome</keyword>
<dbReference type="InterPro" id="IPR024078">
    <property type="entry name" value="LmbE-like_dom_sf"/>
</dbReference>
<comment type="caution">
    <text evidence="1">The sequence shown here is derived from an EMBL/GenBank/DDBJ whole genome shotgun (WGS) entry which is preliminary data.</text>
</comment>
<dbReference type="OrthoDB" id="9790023at2"/>
<evidence type="ECO:0000313" key="2">
    <source>
        <dbReference type="Proteomes" id="UP000277007"/>
    </source>
</evidence>
<organism evidence="1 2">
    <name type="scientific">Azospirillum griseum</name>
    <dbReference type="NCBI Taxonomy" id="2496639"/>
    <lineage>
        <taxon>Bacteria</taxon>
        <taxon>Pseudomonadati</taxon>
        <taxon>Pseudomonadota</taxon>
        <taxon>Alphaproteobacteria</taxon>
        <taxon>Rhodospirillales</taxon>
        <taxon>Azospirillaceae</taxon>
        <taxon>Azospirillum</taxon>
    </lineage>
</organism>
<protein>
    <submittedName>
        <fullName evidence="1">PIG-L family deacetylase</fullName>
    </submittedName>
</protein>
<dbReference type="SUPFAM" id="SSF102588">
    <property type="entry name" value="LmbE-like"/>
    <property type="match status" value="1"/>
</dbReference>
<accession>A0A431VAX4</accession>
<dbReference type="AlphaFoldDB" id="A0A431VAX4"/>
<dbReference type="Proteomes" id="UP000277007">
    <property type="component" value="Unassembled WGS sequence"/>
</dbReference>
<dbReference type="RefSeq" id="WP_126619893.1">
    <property type="nucleotide sequence ID" value="NZ_JBHUCY010000017.1"/>
</dbReference>
<sequence>MASETETVVGGPVLVVAPHGMDEVLGCGGTIARLTAANRRVEVLVLFGGGIGGNTAIRAAGLRVAALLGSEPPRYADFPENRSDTLPLLDVVGVVERTVTELRPAEVYVSHGGNLNIDHQTAFRAVATALRPVPGTPVRRLLAYEIPSSTDWAPPGFGEPYRPTCFVDIADHLDRKLAALDVYGPVTRPWPHARSRKAVEALARSRGASIGLAAAEAFVLLREVLVIDNPADKVVAN</sequence>
<dbReference type="Pfam" id="PF02585">
    <property type="entry name" value="PIG-L"/>
    <property type="match status" value="1"/>
</dbReference>
<proteinExistence type="predicted"/>
<name>A0A431VAX4_9PROT</name>
<reference evidence="1 2" key="1">
    <citation type="submission" date="2018-12" db="EMBL/GenBank/DDBJ databases">
        <authorList>
            <person name="Yang Y."/>
        </authorList>
    </citation>
    <scope>NUCLEOTIDE SEQUENCE [LARGE SCALE GENOMIC DNA]</scope>
    <source>
        <strain evidence="1 2">L-25-5w-1</strain>
    </source>
</reference>
<dbReference type="InterPro" id="IPR003737">
    <property type="entry name" value="GlcNAc_PI_deacetylase-related"/>
</dbReference>
<dbReference type="Gene3D" id="3.40.50.10320">
    <property type="entry name" value="LmbE-like"/>
    <property type="match status" value="1"/>
</dbReference>